<dbReference type="SUPFAM" id="SSF103473">
    <property type="entry name" value="MFS general substrate transporter"/>
    <property type="match status" value="1"/>
</dbReference>
<organism evidence="5 6">
    <name type="scientific">Emcibacter nanhaiensis</name>
    <dbReference type="NCBI Taxonomy" id="1505037"/>
    <lineage>
        <taxon>Bacteria</taxon>
        <taxon>Pseudomonadati</taxon>
        <taxon>Pseudomonadota</taxon>
        <taxon>Alphaproteobacteria</taxon>
        <taxon>Emcibacterales</taxon>
        <taxon>Emcibacteraceae</taxon>
        <taxon>Emcibacter</taxon>
    </lineage>
</organism>
<protein>
    <submittedName>
        <fullName evidence="5">MFS transporter</fullName>
    </submittedName>
</protein>
<evidence type="ECO:0000256" key="3">
    <source>
        <dbReference type="ARBA" id="ARBA00023136"/>
    </source>
</evidence>
<feature type="transmembrane region" description="Helical" evidence="4">
    <location>
        <begin position="308"/>
        <end position="334"/>
    </location>
</feature>
<evidence type="ECO:0000256" key="2">
    <source>
        <dbReference type="ARBA" id="ARBA00022989"/>
    </source>
</evidence>
<sequence length="433" mass="47730">MDISGTGQQTRLIPVLNIRAGELPAVLLAFGYFFCLLCSYYILRPMRDEMAIASGVENMQWLFTGTFFAMLAVTPLFGFLASRFLRKQIIPVTYGFFLVNILVFYALFQAELTSPWVARGFFWWVSVFNFFVVSVFWAYMSDIFSAEQGKRLFGIIAAGGSIGAITGPVLTQSLVTHLGTANLLLVSAAFLFLALVCMLALLRHEQDVEEFHVSKADRKLGGSWLEGLLAIFRSRYMAGIAAWILLSTLAATFLYFQQAVIIRDAFDSPEERIRMFARIDLAVNGLTLLTQIFIVGRLMGRFGVSLTLALFPLVTLMGFAALAAAPVLLVVVGFQATQRAVNFAIAQPGYRVLYTTVSDGEKYKAQPFIDTVGVRGGDAASGWIYASLAQGLGWGLQPLALFILPIAGIWAILSIRLGRIHEQKLETSEETSP</sequence>
<dbReference type="PANTHER" id="PTHR43596:SF1">
    <property type="entry name" value="ADP,ATP CARRIER PROTEIN"/>
    <property type="match status" value="1"/>
</dbReference>
<feature type="transmembrane region" description="Helical" evidence="4">
    <location>
        <begin position="236"/>
        <end position="256"/>
    </location>
</feature>
<comment type="caution">
    <text evidence="5">The sequence shown here is derived from an EMBL/GenBank/DDBJ whole genome shotgun (WGS) entry which is preliminary data.</text>
</comment>
<name>A0A501PNY1_9PROT</name>
<dbReference type="EMBL" id="VFIY01000005">
    <property type="protein sequence ID" value="TPD61694.1"/>
    <property type="molecule type" value="Genomic_DNA"/>
</dbReference>
<dbReference type="RefSeq" id="WP_139939272.1">
    <property type="nucleotide sequence ID" value="NZ_JBHSYP010000003.1"/>
</dbReference>
<gene>
    <name evidence="5" type="ORF">FIV46_05640</name>
</gene>
<feature type="transmembrane region" description="Helical" evidence="4">
    <location>
        <begin position="276"/>
        <end position="296"/>
    </location>
</feature>
<keyword evidence="2 4" id="KW-1133">Transmembrane helix</keyword>
<feature type="transmembrane region" description="Helical" evidence="4">
    <location>
        <begin position="120"/>
        <end position="140"/>
    </location>
</feature>
<feature type="transmembrane region" description="Helical" evidence="4">
    <location>
        <begin position="395"/>
        <end position="415"/>
    </location>
</feature>
<dbReference type="Gene3D" id="1.20.1250.20">
    <property type="entry name" value="MFS general substrate transporter like domains"/>
    <property type="match status" value="1"/>
</dbReference>
<feature type="transmembrane region" description="Helical" evidence="4">
    <location>
        <begin position="89"/>
        <end position="108"/>
    </location>
</feature>
<dbReference type="AlphaFoldDB" id="A0A501PNY1"/>
<evidence type="ECO:0000313" key="5">
    <source>
        <dbReference type="EMBL" id="TPD61694.1"/>
    </source>
</evidence>
<keyword evidence="6" id="KW-1185">Reference proteome</keyword>
<evidence type="ECO:0000313" key="6">
    <source>
        <dbReference type="Proteomes" id="UP000319148"/>
    </source>
</evidence>
<dbReference type="OrthoDB" id="199378at2"/>
<feature type="transmembrane region" description="Helical" evidence="4">
    <location>
        <begin position="183"/>
        <end position="202"/>
    </location>
</feature>
<dbReference type="Pfam" id="PF07690">
    <property type="entry name" value="MFS_1"/>
    <property type="match status" value="1"/>
</dbReference>
<dbReference type="InterPro" id="IPR011701">
    <property type="entry name" value="MFS"/>
</dbReference>
<evidence type="ECO:0000256" key="4">
    <source>
        <dbReference type="SAM" id="Phobius"/>
    </source>
</evidence>
<feature type="transmembrane region" description="Helical" evidence="4">
    <location>
        <begin position="21"/>
        <end position="42"/>
    </location>
</feature>
<accession>A0A501PNY1</accession>
<dbReference type="Proteomes" id="UP000319148">
    <property type="component" value="Unassembled WGS sequence"/>
</dbReference>
<dbReference type="InterPro" id="IPR036259">
    <property type="entry name" value="MFS_trans_sf"/>
</dbReference>
<dbReference type="PANTHER" id="PTHR43596">
    <property type="entry name" value="ADP,ATP CARRIER PROTEIN"/>
    <property type="match status" value="1"/>
</dbReference>
<evidence type="ECO:0000256" key="1">
    <source>
        <dbReference type="ARBA" id="ARBA00022692"/>
    </source>
</evidence>
<feature type="transmembrane region" description="Helical" evidence="4">
    <location>
        <begin position="152"/>
        <end position="171"/>
    </location>
</feature>
<proteinExistence type="predicted"/>
<reference evidence="6" key="1">
    <citation type="submission" date="2019-06" db="EMBL/GenBank/DDBJ databases">
        <title>The complete genome of Emcibacter congregatus ZYLT.</title>
        <authorList>
            <person name="Zhao Z."/>
        </authorList>
    </citation>
    <scope>NUCLEOTIDE SEQUENCE [LARGE SCALE GENOMIC DNA]</scope>
    <source>
        <strain evidence="6">MCCC 1A06723</strain>
    </source>
</reference>
<dbReference type="GO" id="GO:0022857">
    <property type="term" value="F:transmembrane transporter activity"/>
    <property type="evidence" value="ECO:0007669"/>
    <property type="project" value="InterPro"/>
</dbReference>
<keyword evidence="3 4" id="KW-0472">Membrane</keyword>
<keyword evidence="1 4" id="KW-0812">Transmembrane</keyword>
<feature type="transmembrane region" description="Helical" evidence="4">
    <location>
        <begin position="62"/>
        <end position="82"/>
    </location>
</feature>